<dbReference type="EMBL" id="JAMQOM010000004">
    <property type="protein sequence ID" value="MDS0221733.1"/>
    <property type="molecule type" value="Genomic_DNA"/>
</dbReference>
<comment type="caution">
    <text evidence="2">The sequence shown here is derived from an EMBL/GenBank/DDBJ whole genome shotgun (WGS) entry which is preliminary data.</text>
</comment>
<evidence type="ECO:0000256" key="1">
    <source>
        <dbReference type="SAM" id="Phobius"/>
    </source>
</evidence>
<feature type="transmembrane region" description="Helical" evidence="1">
    <location>
        <begin position="101"/>
        <end position="118"/>
    </location>
</feature>
<dbReference type="AlphaFoldDB" id="A0AAE4JGR4"/>
<dbReference type="Proteomes" id="UP001253439">
    <property type="component" value="Unassembled WGS sequence"/>
</dbReference>
<keyword evidence="1" id="KW-0472">Membrane</keyword>
<keyword evidence="1" id="KW-0812">Transmembrane</keyword>
<accession>A0AAE4JGR4</accession>
<gene>
    <name evidence="2" type="ORF">NDI54_10290</name>
</gene>
<evidence type="ECO:0000313" key="2">
    <source>
        <dbReference type="EMBL" id="MDS0221733.1"/>
    </source>
</evidence>
<feature type="transmembrane region" description="Helical" evidence="1">
    <location>
        <begin position="78"/>
        <end position="95"/>
    </location>
</feature>
<feature type="transmembrane region" description="Helical" evidence="1">
    <location>
        <begin position="130"/>
        <end position="149"/>
    </location>
</feature>
<sequence length="180" mass="18544">MTADPRCPHCSEKVSATATWCMHCGRDFDSPVDAGTGTTVLDAGGGSQTTSDLEAALNAGDLNGIQNAVARSDNGPRLVGFALGAIALVTLPTVSPPGVTLWYILVVAGVAAIGASKSTVDAAVRTGGKALALAPFLLVFIDVLLSYLYSGVIATTPTVLLGPAIYAGFVMYGVRRYRRR</sequence>
<name>A0AAE4JGR4_9EURY</name>
<keyword evidence="3" id="KW-1185">Reference proteome</keyword>
<proteinExistence type="predicted"/>
<feature type="transmembrane region" description="Helical" evidence="1">
    <location>
        <begin position="155"/>
        <end position="174"/>
    </location>
</feature>
<organism evidence="2 3">
    <name type="scientific">Haloarcula terrestris</name>
    <dbReference type="NCBI Taxonomy" id="2950533"/>
    <lineage>
        <taxon>Archaea</taxon>
        <taxon>Methanobacteriati</taxon>
        <taxon>Methanobacteriota</taxon>
        <taxon>Stenosarchaea group</taxon>
        <taxon>Halobacteria</taxon>
        <taxon>Halobacteriales</taxon>
        <taxon>Haloarculaceae</taxon>
        <taxon>Haloarcula</taxon>
    </lineage>
</organism>
<evidence type="ECO:0000313" key="3">
    <source>
        <dbReference type="Proteomes" id="UP001253439"/>
    </source>
</evidence>
<reference evidence="2 3" key="1">
    <citation type="submission" date="2022-06" db="EMBL/GenBank/DDBJ databases">
        <title>Haloarcula sp. a new haloarchaeum isolate from saline soil.</title>
        <authorList>
            <person name="Strakova D."/>
            <person name="Galisteo C."/>
            <person name="Sanchez-Porro C."/>
            <person name="Ventosa A."/>
        </authorList>
    </citation>
    <scope>NUCLEOTIDE SEQUENCE [LARGE SCALE GENOMIC DNA]</scope>
    <source>
        <strain evidence="2 3">S1AR25-5A</strain>
    </source>
</reference>
<dbReference type="RefSeq" id="WP_310896377.1">
    <property type="nucleotide sequence ID" value="NZ_JAMQOM010000004.1"/>
</dbReference>
<protein>
    <submittedName>
        <fullName evidence="2">Zinc ribbon domain-containing protein</fullName>
    </submittedName>
</protein>
<keyword evidence="1" id="KW-1133">Transmembrane helix</keyword>